<dbReference type="InterPro" id="IPR056737">
    <property type="entry name" value="Beta-prop_ATRN-MKLN-like"/>
</dbReference>
<dbReference type="InterPro" id="IPR028974">
    <property type="entry name" value="TSP_type-3_rpt"/>
</dbReference>
<dbReference type="PANTHER" id="PTHR46344:SF27">
    <property type="entry name" value="KELCH REPEAT SUPERFAMILY PROTEIN"/>
    <property type="match status" value="1"/>
</dbReference>
<keyword evidence="5" id="KW-1185">Reference proteome</keyword>
<dbReference type="Pfam" id="PF24981">
    <property type="entry name" value="Beta-prop_ATRN-LZTR1"/>
    <property type="match status" value="1"/>
</dbReference>
<dbReference type="InterPro" id="IPR006652">
    <property type="entry name" value="Kelch_1"/>
</dbReference>
<dbReference type="InterPro" id="IPR013783">
    <property type="entry name" value="Ig-like_fold"/>
</dbReference>
<dbReference type="EMBL" id="JAIMJA010000003">
    <property type="protein sequence ID" value="MCE2594036.1"/>
    <property type="molecule type" value="Genomic_DNA"/>
</dbReference>
<dbReference type="SMART" id="SM00612">
    <property type="entry name" value="Kelch"/>
    <property type="match status" value="5"/>
</dbReference>
<protein>
    <submittedName>
        <fullName evidence="4">Ig domain-containing protein</fullName>
    </submittedName>
</protein>
<dbReference type="Pfam" id="PF01344">
    <property type="entry name" value="Kelch_1"/>
    <property type="match status" value="1"/>
</dbReference>
<dbReference type="InterPro" id="IPR015915">
    <property type="entry name" value="Kelch-typ_b-propeller"/>
</dbReference>
<comment type="caution">
    <text evidence="4">The sequence shown here is derived from an EMBL/GenBank/DDBJ whole genome shotgun (WGS) entry which is preliminary data.</text>
</comment>
<keyword evidence="1" id="KW-0880">Kelch repeat</keyword>
<proteinExistence type="predicted"/>
<evidence type="ECO:0000313" key="4">
    <source>
        <dbReference type="EMBL" id="MCE2594036.1"/>
    </source>
</evidence>
<dbReference type="InterPro" id="IPR015919">
    <property type="entry name" value="Cadherin-like_sf"/>
</dbReference>
<dbReference type="Gene3D" id="4.10.1080.10">
    <property type="entry name" value="TSP type-3 repeat"/>
    <property type="match status" value="1"/>
</dbReference>
<keyword evidence="2" id="KW-0677">Repeat</keyword>
<evidence type="ECO:0000313" key="5">
    <source>
        <dbReference type="Proteomes" id="UP001201273"/>
    </source>
</evidence>
<dbReference type="SUPFAM" id="SSF49313">
    <property type="entry name" value="Cadherin-like"/>
    <property type="match status" value="1"/>
</dbReference>
<sequence length="787" mass="84598">MPVLSQIKYQPVVGIALLLLVGCGGGGGGESNSEPNSVIVNGAVEKGPFIIGTNVTIGKLNNLGQPVDSTLTTQTTNDLGDFSFSYEKDTLVQIKANGYYRNEITGELSAGTLNLRSVYVVSSEGQQRAHVNILTHLTSNRVIELISFGSPAAEAISTAEDEMLTLLDEIVPSPAIDSFASLGLYDTTAGDVGNAYLTLISSLFYQYSLNLASGNSTSPDAELTLVLNELANDFADGNVEDTTVFESIKLAMADIDPIRVQMHLNEFARLANSSSTPSNINLFLDSDLDGVANEYDLDDDNDNILDEEDSAPYQENFVVGNIELQTDEDTDISFTLKSNNPKGDLIKYVITRQPSSGVLIGEFPNVTYKPNENFNGIDSVQLYLSQGDIFSDSVTITISVLSDNDVPVISGIPSSQIDAFAEYSFVPVTNDIDGDGLEFSIVNKPGWLNFSSLTGEISGIPTNENAGIYSNIEISASDGIEEVILAPFSITVKSTPWVPLASLPLETRGGAAAQYNGILYYFGGTGSDMKSVYAYDPLTDSWSAKASMPKGLHNLNAHTIGDKIYIVSGYGAGGFINDTFVYDPANDSWQTKEPRPTYRYVFSSAVVDDLIYVIGGQGTVDDGPWRNGVAWSYKNYVEIYNPKTDSWSDGQSAPTLLANNDACVLDQKIYVLGGDAGSGATSSVQVYDPMSDSWSTSLGLTSSREALSCSVIGQELFVFGGRNSGGALDLVESYDLVSGGWSTRHPMSDTKYWFPTVLYDNKVFTFGGYTGSSRLQAVESYDPSTDL</sequence>
<name>A0ABS8W8F0_9GAMM</name>
<accession>A0ABS8W8F0</accession>
<evidence type="ECO:0000259" key="3">
    <source>
        <dbReference type="Pfam" id="PF24981"/>
    </source>
</evidence>
<gene>
    <name evidence="4" type="ORF">K6Y31_04315</name>
</gene>
<dbReference type="Gene3D" id="2.60.40.10">
    <property type="entry name" value="Immunoglobulins"/>
    <property type="match status" value="1"/>
</dbReference>
<dbReference type="Gene3D" id="2.120.10.80">
    <property type="entry name" value="Kelch-type beta propeller"/>
    <property type="match status" value="2"/>
</dbReference>
<reference evidence="4 5" key="1">
    <citation type="journal article" date="2022" name="Environ. Microbiol. Rep.">
        <title>Eco-phylogenetic analyses reveal divergent evolution of vitamin B12 metabolism in the marine bacterial family 'Psychromonadaceae'.</title>
        <authorList>
            <person name="Jin X."/>
            <person name="Yang Y."/>
            <person name="Cao H."/>
            <person name="Gao B."/>
            <person name="Zhao Z."/>
        </authorList>
    </citation>
    <scope>NUCLEOTIDE SEQUENCE [LARGE SCALE GENOMIC DNA]</scope>
    <source>
        <strain evidence="4 5">MKS20</strain>
    </source>
</reference>
<organism evidence="4 5">
    <name type="scientific">Motilimonas cestriensis</name>
    <dbReference type="NCBI Taxonomy" id="2742685"/>
    <lineage>
        <taxon>Bacteria</taxon>
        <taxon>Pseudomonadati</taxon>
        <taxon>Pseudomonadota</taxon>
        <taxon>Gammaproteobacteria</taxon>
        <taxon>Alteromonadales</taxon>
        <taxon>Alteromonadales genera incertae sedis</taxon>
        <taxon>Motilimonas</taxon>
    </lineage>
</organism>
<dbReference type="Pfam" id="PF17963">
    <property type="entry name" value="Big_9"/>
    <property type="match status" value="1"/>
</dbReference>
<feature type="domain" description="Attractin/MKLN-like beta-propeller" evidence="3">
    <location>
        <begin position="510"/>
        <end position="724"/>
    </location>
</feature>
<dbReference type="Proteomes" id="UP001201273">
    <property type="component" value="Unassembled WGS sequence"/>
</dbReference>
<evidence type="ECO:0000256" key="1">
    <source>
        <dbReference type="ARBA" id="ARBA00022441"/>
    </source>
</evidence>
<dbReference type="SUPFAM" id="SSF117281">
    <property type="entry name" value="Kelch motif"/>
    <property type="match status" value="2"/>
</dbReference>
<evidence type="ECO:0000256" key="2">
    <source>
        <dbReference type="ARBA" id="ARBA00022737"/>
    </source>
</evidence>
<dbReference type="Pfam" id="PF05345">
    <property type="entry name" value="He_PIG"/>
    <property type="match status" value="1"/>
</dbReference>
<dbReference type="PANTHER" id="PTHR46344">
    <property type="entry name" value="OS02G0202900 PROTEIN"/>
    <property type="match status" value="1"/>
</dbReference>
<dbReference type="RefSeq" id="WP_233051615.1">
    <property type="nucleotide sequence ID" value="NZ_JAIMJA010000003.1"/>
</dbReference>